<protein>
    <submittedName>
        <fullName evidence="1">Uncharacterized protein</fullName>
    </submittedName>
</protein>
<dbReference type="Proteomes" id="UP000774326">
    <property type="component" value="Unassembled WGS sequence"/>
</dbReference>
<comment type="caution">
    <text evidence="1">The sequence shown here is derived from an EMBL/GenBank/DDBJ whole genome shotgun (WGS) entry which is preliminary data.</text>
</comment>
<gene>
    <name evidence="1" type="ORF">WICPIJ_003433</name>
</gene>
<reference evidence="1" key="1">
    <citation type="journal article" date="2021" name="Open Biol.">
        <title>Shared evolutionary footprints suggest mitochondrial oxidative damage underlies multiple complex I losses in fungi.</title>
        <authorList>
            <person name="Schikora-Tamarit M.A."/>
            <person name="Marcet-Houben M."/>
            <person name="Nosek J."/>
            <person name="Gabaldon T."/>
        </authorList>
    </citation>
    <scope>NUCLEOTIDE SEQUENCE</scope>
    <source>
        <strain evidence="1">CBS2887</strain>
    </source>
</reference>
<evidence type="ECO:0000313" key="1">
    <source>
        <dbReference type="EMBL" id="KAH3685603.1"/>
    </source>
</evidence>
<dbReference type="AlphaFoldDB" id="A0A9P8Q7P4"/>
<dbReference type="EMBL" id="JAEUBG010001882">
    <property type="protein sequence ID" value="KAH3685603.1"/>
    <property type="molecule type" value="Genomic_DNA"/>
</dbReference>
<keyword evidence="2" id="KW-1185">Reference proteome</keyword>
<organism evidence="1 2">
    <name type="scientific">Wickerhamomyces pijperi</name>
    <name type="common">Yeast</name>
    <name type="synonym">Pichia pijperi</name>
    <dbReference type="NCBI Taxonomy" id="599730"/>
    <lineage>
        <taxon>Eukaryota</taxon>
        <taxon>Fungi</taxon>
        <taxon>Dikarya</taxon>
        <taxon>Ascomycota</taxon>
        <taxon>Saccharomycotina</taxon>
        <taxon>Saccharomycetes</taxon>
        <taxon>Phaffomycetales</taxon>
        <taxon>Wickerhamomycetaceae</taxon>
        <taxon>Wickerhamomyces</taxon>
    </lineage>
</organism>
<accession>A0A9P8Q7P4</accession>
<reference evidence="1" key="2">
    <citation type="submission" date="2021-01" db="EMBL/GenBank/DDBJ databases">
        <authorList>
            <person name="Schikora-Tamarit M.A."/>
        </authorList>
    </citation>
    <scope>NUCLEOTIDE SEQUENCE</scope>
    <source>
        <strain evidence="1">CBS2887</strain>
    </source>
</reference>
<name>A0A9P8Q7P4_WICPI</name>
<dbReference type="OrthoDB" id="3999982at2759"/>
<evidence type="ECO:0000313" key="2">
    <source>
        <dbReference type="Proteomes" id="UP000774326"/>
    </source>
</evidence>
<proteinExistence type="predicted"/>
<sequence>MPLRTINKRRDDQFQVEHFDNPELESNKIRPGFAESSGEYQRKSEYEGAGLAYSSRAKGDRFSGLLDFSWLFGGK</sequence>